<dbReference type="Proteomes" id="UP001501752">
    <property type="component" value="Unassembled WGS sequence"/>
</dbReference>
<reference evidence="3" key="1">
    <citation type="journal article" date="2019" name="Int. J. Syst. Evol. Microbiol.">
        <title>The Global Catalogue of Microorganisms (GCM) 10K type strain sequencing project: providing services to taxonomists for standard genome sequencing and annotation.</title>
        <authorList>
            <consortium name="The Broad Institute Genomics Platform"/>
            <consortium name="The Broad Institute Genome Sequencing Center for Infectious Disease"/>
            <person name="Wu L."/>
            <person name="Ma J."/>
        </authorList>
    </citation>
    <scope>NUCLEOTIDE SEQUENCE [LARGE SCALE GENOMIC DNA]</scope>
    <source>
        <strain evidence="3">JCM 13006</strain>
    </source>
</reference>
<evidence type="ECO:0000259" key="1">
    <source>
        <dbReference type="SMART" id="SM00829"/>
    </source>
</evidence>
<dbReference type="PANTHER" id="PTHR43482:SF1">
    <property type="entry name" value="PROTEIN AST1-RELATED"/>
    <property type="match status" value="1"/>
</dbReference>
<comment type="caution">
    <text evidence="2">The sequence shown here is derived from an EMBL/GenBank/DDBJ whole genome shotgun (WGS) entry which is preliminary data.</text>
</comment>
<dbReference type="SMART" id="SM00829">
    <property type="entry name" value="PKS_ER"/>
    <property type="match status" value="1"/>
</dbReference>
<dbReference type="EMBL" id="BAABIS010000001">
    <property type="protein sequence ID" value="GAA4850088.1"/>
    <property type="molecule type" value="Genomic_DNA"/>
</dbReference>
<gene>
    <name evidence="2" type="ORF">GCM10023235_28790</name>
</gene>
<accession>A0ABP9DK78</accession>
<dbReference type="InterPro" id="IPR036291">
    <property type="entry name" value="NAD(P)-bd_dom_sf"/>
</dbReference>
<feature type="domain" description="Enoyl reductase (ER)" evidence="1">
    <location>
        <begin position="11"/>
        <end position="249"/>
    </location>
</feature>
<name>A0ABP9DK78_9ACTN</name>
<dbReference type="InterPro" id="IPR011032">
    <property type="entry name" value="GroES-like_sf"/>
</dbReference>
<dbReference type="InterPro" id="IPR052585">
    <property type="entry name" value="Lipid_raft_assoc_Zn_ADH"/>
</dbReference>
<organism evidence="2 3">
    <name type="scientific">Kitasatospora terrestris</name>
    <dbReference type="NCBI Taxonomy" id="258051"/>
    <lineage>
        <taxon>Bacteria</taxon>
        <taxon>Bacillati</taxon>
        <taxon>Actinomycetota</taxon>
        <taxon>Actinomycetes</taxon>
        <taxon>Kitasatosporales</taxon>
        <taxon>Streptomycetaceae</taxon>
        <taxon>Kitasatospora</taxon>
    </lineage>
</organism>
<dbReference type="Gene3D" id="3.40.50.720">
    <property type="entry name" value="NAD(P)-binding Rossmann-like Domain"/>
    <property type="match status" value="1"/>
</dbReference>
<evidence type="ECO:0000313" key="3">
    <source>
        <dbReference type="Proteomes" id="UP001501752"/>
    </source>
</evidence>
<keyword evidence="3" id="KW-1185">Reference proteome</keyword>
<dbReference type="PANTHER" id="PTHR43482">
    <property type="entry name" value="PROTEIN AST1-RELATED"/>
    <property type="match status" value="1"/>
</dbReference>
<dbReference type="SUPFAM" id="SSF50129">
    <property type="entry name" value="GroES-like"/>
    <property type="match status" value="1"/>
</dbReference>
<protein>
    <recommendedName>
        <fullName evidence="1">Enoyl reductase (ER) domain-containing protein</fullName>
    </recommendedName>
</protein>
<sequence length="257" mass="26047">MLAALPSSPAGAVVVREVVAPRPGPGQVLVRVRVAEVVPTAPGAGGLAGVVCQLGAASFGLEVGDRVLGDAPAGTWAEYAAVDCARLTYLPPGLPWAHACALAGAARTVEPALDALALRPAERLLIAGAGRGDGPLAVQLALTRRVEVLAVAAPHDRAHLRSLGARPTNGLDDAPDAVLLVGAAPPPLEVPRTATTATPAGPPAHPLSLVELWEEYELRPDVAAVLPLPHAARALHLAAAGRPRGAVLLEPIVSFGR</sequence>
<dbReference type="InterPro" id="IPR020843">
    <property type="entry name" value="ER"/>
</dbReference>
<dbReference type="RefSeq" id="WP_345697224.1">
    <property type="nucleotide sequence ID" value="NZ_BAABIS010000001.1"/>
</dbReference>
<dbReference type="Gene3D" id="3.90.180.10">
    <property type="entry name" value="Medium-chain alcohol dehydrogenases, catalytic domain"/>
    <property type="match status" value="1"/>
</dbReference>
<evidence type="ECO:0000313" key="2">
    <source>
        <dbReference type="EMBL" id="GAA4850088.1"/>
    </source>
</evidence>
<proteinExistence type="predicted"/>
<dbReference type="SUPFAM" id="SSF51735">
    <property type="entry name" value="NAD(P)-binding Rossmann-fold domains"/>
    <property type="match status" value="1"/>
</dbReference>